<evidence type="ECO:0000256" key="1">
    <source>
        <dbReference type="ARBA" id="ARBA00004651"/>
    </source>
</evidence>
<dbReference type="InterPro" id="IPR017452">
    <property type="entry name" value="GPCR_Rhodpsn_7TM"/>
</dbReference>
<feature type="domain" description="G-protein coupled receptors family 1 profile" evidence="12">
    <location>
        <begin position="33"/>
        <end position="274"/>
    </location>
</feature>
<evidence type="ECO:0000256" key="9">
    <source>
        <dbReference type="ARBA" id="ARBA00023224"/>
    </source>
</evidence>
<dbReference type="GO" id="GO:0004957">
    <property type="term" value="F:prostaglandin E receptor activity"/>
    <property type="evidence" value="ECO:0007669"/>
    <property type="project" value="TreeGrafter"/>
</dbReference>
<dbReference type="GO" id="GO:0007204">
    <property type="term" value="P:positive regulation of cytosolic calcium ion concentration"/>
    <property type="evidence" value="ECO:0007669"/>
    <property type="project" value="TreeGrafter"/>
</dbReference>
<keyword evidence="3 10" id="KW-0812">Transmembrane</keyword>
<dbReference type="Proteomes" id="UP000694523">
    <property type="component" value="Unplaced"/>
</dbReference>
<keyword evidence="8" id="KW-0325">Glycoprotein</keyword>
<evidence type="ECO:0000256" key="6">
    <source>
        <dbReference type="ARBA" id="ARBA00023136"/>
    </source>
</evidence>
<dbReference type="PRINTS" id="PR01788">
    <property type="entry name" value="PROSTANOIDR"/>
</dbReference>
<keyword evidence="9 10" id="KW-0807">Transducer</keyword>
<evidence type="ECO:0000256" key="2">
    <source>
        <dbReference type="ARBA" id="ARBA00022475"/>
    </source>
</evidence>
<sequence length="274" mass="31009">MFMSDDSCQERRRVGSSSSPLIRAILFGAGILGNVAALVILEIRRRRKSKADQNHRLPLFQIFITALLVTDLAWTCLVSPLMLLSHSQNTSLVGMSPESHSVCAYFGFSMTFFSLATMFLLFSMAIERCVAIGFPLFYSSHATRKCAFITVPAVFLLSAVFCLLPFCGFGKYVQYCPGTWCFIDMNPQGKEDRVYALLYATVVLVLVLAIVASNLFVVYRLLRLYRRRRNPAGERRETAMAEVVEYLLLLVFMTIIFLICTMFLDCFCIYCDTN</sequence>
<keyword evidence="14" id="KW-1185">Reference proteome</keyword>
<keyword evidence="6 11" id="KW-0472">Membrane</keyword>
<protein>
    <submittedName>
        <fullName evidence="13">Prostaglandin E receptor 2a (subtype EP2)</fullName>
    </submittedName>
</protein>
<evidence type="ECO:0000256" key="3">
    <source>
        <dbReference type="ARBA" id="ARBA00022692"/>
    </source>
</evidence>
<evidence type="ECO:0000256" key="4">
    <source>
        <dbReference type="ARBA" id="ARBA00022989"/>
    </source>
</evidence>
<dbReference type="Ensembl" id="ENSNMLT00000043379.1">
    <property type="protein sequence ID" value="ENSNMLP00000038981.1"/>
    <property type="gene ID" value="ENSNMLG00000024017.1"/>
</dbReference>
<comment type="subcellular location">
    <subcellularLocation>
        <location evidence="1">Cell membrane</location>
        <topology evidence="1">Multi-pass membrane protein</topology>
    </subcellularLocation>
</comment>
<dbReference type="PANTHER" id="PTHR11866">
    <property type="entry name" value="G-PROTEIN COUPLED RECEPTOR FAMILY 1 MEMBER"/>
    <property type="match status" value="1"/>
</dbReference>
<evidence type="ECO:0000259" key="12">
    <source>
        <dbReference type="PROSITE" id="PS50262"/>
    </source>
</evidence>
<dbReference type="PROSITE" id="PS00237">
    <property type="entry name" value="G_PROTEIN_RECEP_F1_1"/>
    <property type="match status" value="1"/>
</dbReference>
<accession>A0A8C6UNL7</accession>
<dbReference type="PRINTS" id="PR00237">
    <property type="entry name" value="GPCRRHODOPSN"/>
</dbReference>
<dbReference type="AlphaFoldDB" id="A0A8C6UNL7"/>
<dbReference type="SUPFAM" id="SSF81321">
    <property type="entry name" value="Family A G protein-coupled receptor-like"/>
    <property type="match status" value="1"/>
</dbReference>
<dbReference type="PANTHER" id="PTHR11866:SF8">
    <property type="entry name" value="PROSTAGLANDIN E2 RECEPTOR EP2 SUBTYPE"/>
    <property type="match status" value="1"/>
</dbReference>
<evidence type="ECO:0000256" key="10">
    <source>
        <dbReference type="RuleBase" id="RU000688"/>
    </source>
</evidence>
<keyword evidence="5 10" id="KW-0297">G-protein coupled receptor</keyword>
<feature type="transmembrane region" description="Helical" evidence="11">
    <location>
        <begin position="20"/>
        <end position="41"/>
    </location>
</feature>
<feature type="transmembrane region" description="Helical" evidence="11">
    <location>
        <begin position="194"/>
        <end position="222"/>
    </location>
</feature>
<evidence type="ECO:0000256" key="7">
    <source>
        <dbReference type="ARBA" id="ARBA00023170"/>
    </source>
</evidence>
<reference evidence="13" key="1">
    <citation type="submission" date="2025-08" db="UniProtKB">
        <authorList>
            <consortium name="Ensembl"/>
        </authorList>
    </citation>
    <scope>IDENTIFICATION</scope>
</reference>
<name>A0A8C6UNL7_9GOBI</name>
<organism evidence="13 14">
    <name type="scientific">Neogobius melanostomus</name>
    <name type="common">round goby</name>
    <dbReference type="NCBI Taxonomy" id="47308"/>
    <lineage>
        <taxon>Eukaryota</taxon>
        <taxon>Metazoa</taxon>
        <taxon>Chordata</taxon>
        <taxon>Craniata</taxon>
        <taxon>Vertebrata</taxon>
        <taxon>Euteleostomi</taxon>
        <taxon>Actinopterygii</taxon>
        <taxon>Neopterygii</taxon>
        <taxon>Teleostei</taxon>
        <taxon>Neoteleostei</taxon>
        <taxon>Acanthomorphata</taxon>
        <taxon>Gobiaria</taxon>
        <taxon>Gobiiformes</taxon>
        <taxon>Gobioidei</taxon>
        <taxon>Gobiidae</taxon>
        <taxon>Benthophilinae</taxon>
        <taxon>Neogobiini</taxon>
        <taxon>Neogobius</taxon>
    </lineage>
</organism>
<dbReference type="GO" id="GO:0006954">
    <property type="term" value="P:inflammatory response"/>
    <property type="evidence" value="ECO:0007669"/>
    <property type="project" value="TreeGrafter"/>
</dbReference>
<evidence type="ECO:0000256" key="8">
    <source>
        <dbReference type="ARBA" id="ARBA00023180"/>
    </source>
</evidence>
<dbReference type="GO" id="GO:0071380">
    <property type="term" value="P:cellular response to prostaglandin E stimulus"/>
    <property type="evidence" value="ECO:0007669"/>
    <property type="project" value="TreeGrafter"/>
</dbReference>
<evidence type="ECO:0000256" key="5">
    <source>
        <dbReference type="ARBA" id="ARBA00023040"/>
    </source>
</evidence>
<dbReference type="Gene3D" id="1.20.1070.10">
    <property type="entry name" value="Rhodopsin 7-helix transmembrane proteins"/>
    <property type="match status" value="1"/>
</dbReference>
<feature type="transmembrane region" description="Helical" evidence="11">
    <location>
        <begin position="243"/>
        <end position="264"/>
    </location>
</feature>
<dbReference type="GO" id="GO:0005886">
    <property type="term" value="C:plasma membrane"/>
    <property type="evidence" value="ECO:0007669"/>
    <property type="project" value="UniProtKB-SubCell"/>
</dbReference>
<feature type="transmembrane region" description="Helical" evidence="11">
    <location>
        <begin position="62"/>
        <end position="84"/>
    </location>
</feature>
<dbReference type="Pfam" id="PF00001">
    <property type="entry name" value="7tm_1"/>
    <property type="match status" value="1"/>
</dbReference>
<proteinExistence type="inferred from homology"/>
<feature type="transmembrane region" description="Helical" evidence="11">
    <location>
        <begin position="147"/>
        <end position="174"/>
    </location>
</feature>
<keyword evidence="2" id="KW-1003">Cell membrane</keyword>
<dbReference type="InterPro" id="IPR000276">
    <property type="entry name" value="GPCR_Rhodpsn"/>
</dbReference>
<feature type="transmembrane region" description="Helical" evidence="11">
    <location>
        <begin position="104"/>
        <end position="126"/>
    </location>
</feature>
<evidence type="ECO:0000256" key="11">
    <source>
        <dbReference type="SAM" id="Phobius"/>
    </source>
</evidence>
<evidence type="ECO:0000313" key="14">
    <source>
        <dbReference type="Proteomes" id="UP000694523"/>
    </source>
</evidence>
<reference evidence="13" key="2">
    <citation type="submission" date="2025-09" db="UniProtKB">
        <authorList>
            <consortium name="Ensembl"/>
        </authorList>
    </citation>
    <scope>IDENTIFICATION</scope>
</reference>
<keyword evidence="7 10" id="KW-0675">Receptor</keyword>
<dbReference type="PROSITE" id="PS50262">
    <property type="entry name" value="G_PROTEIN_RECEP_F1_2"/>
    <property type="match status" value="1"/>
</dbReference>
<dbReference type="GO" id="GO:0007189">
    <property type="term" value="P:adenylate cyclase-activating G protein-coupled receptor signaling pathway"/>
    <property type="evidence" value="ECO:0007669"/>
    <property type="project" value="TreeGrafter"/>
</dbReference>
<dbReference type="InterPro" id="IPR008365">
    <property type="entry name" value="Prostanoid_rcpt"/>
</dbReference>
<evidence type="ECO:0000313" key="13">
    <source>
        <dbReference type="Ensembl" id="ENSNMLP00000038981.1"/>
    </source>
</evidence>
<comment type="similarity">
    <text evidence="10">Belongs to the G-protein coupled receptor 1 family.</text>
</comment>
<keyword evidence="4 11" id="KW-1133">Transmembrane helix</keyword>